<reference evidence="4" key="1">
    <citation type="submission" date="2016-10" db="EMBL/GenBank/DDBJ databases">
        <authorList>
            <person name="Varghese N."/>
            <person name="Submissions S."/>
        </authorList>
    </citation>
    <scope>NUCLEOTIDE SEQUENCE [LARGE SCALE GENOMIC DNA]</scope>
    <source>
        <strain evidence="4">LP51</strain>
    </source>
</reference>
<dbReference type="PANTHER" id="PTHR30386">
    <property type="entry name" value="MEMBRANE FUSION SUBUNIT OF EMRAB-TOLC MULTIDRUG EFFLUX PUMP"/>
    <property type="match status" value="1"/>
</dbReference>
<dbReference type="Proteomes" id="UP000198724">
    <property type="component" value="Unassembled WGS sequence"/>
</dbReference>
<proteinExistence type="predicted"/>
<protein>
    <submittedName>
        <fullName evidence="3">Multidrug resistance efflux pump</fullName>
    </submittedName>
</protein>
<dbReference type="Gene3D" id="2.40.30.170">
    <property type="match status" value="1"/>
</dbReference>
<evidence type="ECO:0000313" key="3">
    <source>
        <dbReference type="EMBL" id="SFH31956.1"/>
    </source>
</evidence>
<keyword evidence="2" id="KW-1133">Transmembrane helix</keyword>
<keyword evidence="2" id="KW-0472">Membrane</keyword>
<dbReference type="EMBL" id="FOOT01000011">
    <property type="protein sequence ID" value="SFH31956.1"/>
    <property type="molecule type" value="Genomic_DNA"/>
</dbReference>
<dbReference type="Gene3D" id="2.40.50.100">
    <property type="match status" value="1"/>
</dbReference>
<accession>A0A1I2Z386</accession>
<dbReference type="InterPro" id="IPR050739">
    <property type="entry name" value="MFP"/>
</dbReference>
<keyword evidence="4" id="KW-1185">Reference proteome</keyword>
<keyword evidence="2" id="KW-0812">Transmembrane</keyword>
<evidence type="ECO:0000313" key="4">
    <source>
        <dbReference type="Proteomes" id="UP000198724"/>
    </source>
</evidence>
<dbReference type="RefSeq" id="WP_092105222.1">
    <property type="nucleotide sequence ID" value="NZ_FOOT01000011.1"/>
</dbReference>
<dbReference type="PRINTS" id="PR01490">
    <property type="entry name" value="RTXTOXIND"/>
</dbReference>
<dbReference type="OrthoDB" id="7057889at2"/>
<keyword evidence="1" id="KW-0175">Coiled coil</keyword>
<evidence type="ECO:0000256" key="1">
    <source>
        <dbReference type="SAM" id="Coils"/>
    </source>
</evidence>
<sequence>MPDKNPPIKLRSEEIQDILSTVPHWMIRWGNTFILTVLFGILFLSWIIKYPDTITGEVVFTTQKEPIYLYGKTSGNLSRLYVKEGEWVNRGQLLSEIISTVQKNQIDYLQKKLNEINSYLKGEITNIEFEPNEPSFGELQSNYNILKENVKDLMQLKSRYHQAEVEQLKSNINKYSRLEVILKEKLVIAKRELANMESIFTIDRHLHAEKVISSNELVEKESNLNDKLMVVQNLKQDIVHNELAMAETRRLLEEKLYLQKESERKIRESIVAEKKIAESFILNWRQNYALASPSEGEVVFLESISEGYYIRPDKPIMAIIPQVSEVMAKVKVSSSKYGKIKESQKVILELDNYPFQEYGRLYGIISKTSYIPLENKYELIVTLPNKLKTSYGKTLEYKPNMIGKAEVVVEEQRLIEKLLYSFRDLMKRDPIK</sequence>
<dbReference type="AlphaFoldDB" id="A0A1I2Z386"/>
<evidence type="ECO:0000256" key="2">
    <source>
        <dbReference type="SAM" id="Phobius"/>
    </source>
</evidence>
<gene>
    <name evidence="3" type="ORF">SAMN05421739_11133</name>
</gene>
<dbReference type="STRING" id="1436961.SAMN05421739_11133"/>
<name>A0A1I2Z386_9BACT</name>
<feature type="transmembrane region" description="Helical" evidence="2">
    <location>
        <begin position="29"/>
        <end position="48"/>
    </location>
</feature>
<feature type="coiled-coil region" evidence="1">
    <location>
        <begin position="136"/>
        <end position="185"/>
    </location>
</feature>
<organism evidence="3 4">
    <name type="scientific">Pontibacter chinhatensis</name>
    <dbReference type="NCBI Taxonomy" id="1436961"/>
    <lineage>
        <taxon>Bacteria</taxon>
        <taxon>Pseudomonadati</taxon>
        <taxon>Bacteroidota</taxon>
        <taxon>Cytophagia</taxon>
        <taxon>Cytophagales</taxon>
        <taxon>Hymenobacteraceae</taxon>
        <taxon>Pontibacter</taxon>
    </lineage>
</organism>
<dbReference type="PANTHER" id="PTHR30386:SF28">
    <property type="entry name" value="EXPORTED PROTEIN"/>
    <property type="match status" value="1"/>
</dbReference>